<name>A0A645J1P2_9ZZZZ</name>
<dbReference type="EMBL" id="VSSQ01129310">
    <property type="protein sequence ID" value="MPN57598.1"/>
    <property type="molecule type" value="Genomic_DNA"/>
</dbReference>
<evidence type="ECO:0000313" key="1">
    <source>
        <dbReference type="EMBL" id="MPN57598.1"/>
    </source>
</evidence>
<evidence type="ECO:0008006" key="2">
    <source>
        <dbReference type="Google" id="ProtNLM"/>
    </source>
</evidence>
<sequence length="121" mass="13860">MEYEIDGKRVSVYNTHFSYESSSIRKKQFAEVLKIMNADTNDYKILTGDFNAKESEFSGFARSFKIVNTSATKFYNYANKLIGMSQIDNIIVSKNITVLNARAIPTEYSDHYPLFAFLALK</sequence>
<dbReference type="Gene3D" id="3.60.10.10">
    <property type="entry name" value="Endonuclease/exonuclease/phosphatase"/>
    <property type="match status" value="1"/>
</dbReference>
<accession>A0A645J1P2</accession>
<comment type="caution">
    <text evidence="1">The sequence shown here is derived from an EMBL/GenBank/DDBJ whole genome shotgun (WGS) entry which is preliminary data.</text>
</comment>
<dbReference type="AlphaFoldDB" id="A0A645J1P2"/>
<gene>
    <name evidence="1" type="ORF">SDC9_205292</name>
</gene>
<proteinExistence type="predicted"/>
<dbReference type="InterPro" id="IPR036691">
    <property type="entry name" value="Endo/exonu/phosph_ase_sf"/>
</dbReference>
<organism evidence="1">
    <name type="scientific">bioreactor metagenome</name>
    <dbReference type="NCBI Taxonomy" id="1076179"/>
    <lineage>
        <taxon>unclassified sequences</taxon>
        <taxon>metagenomes</taxon>
        <taxon>ecological metagenomes</taxon>
    </lineage>
</organism>
<protein>
    <recommendedName>
        <fullName evidence="2">Endonuclease/exonuclease/phosphatase domain-containing protein</fullName>
    </recommendedName>
</protein>
<dbReference type="SUPFAM" id="SSF56219">
    <property type="entry name" value="DNase I-like"/>
    <property type="match status" value="1"/>
</dbReference>
<reference evidence="1" key="1">
    <citation type="submission" date="2019-08" db="EMBL/GenBank/DDBJ databases">
        <authorList>
            <person name="Kucharzyk K."/>
            <person name="Murdoch R.W."/>
            <person name="Higgins S."/>
            <person name="Loffler F."/>
        </authorList>
    </citation>
    <scope>NUCLEOTIDE SEQUENCE</scope>
</reference>